<evidence type="ECO:0000256" key="4">
    <source>
        <dbReference type="ARBA" id="ARBA00022857"/>
    </source>
</evidence>
<dbReference type="EMBL" id="BAED01000006">
    <property type="protein sequence ID" value="GAB03800.1"/>
    <property type="molecule type" value="Genomic_DNA"/>
</dbReference>
<reference evidence="9 10" key="1">
    <citation type="submission" date="2011-11" db="EMBL/GenBank/DDBJ databases">
        <title>Whole genome shotgun sequence of Gordonia amarae NBRC 15530.</title>
        <authorList>
            <person name="Takarada H."/>
            <person name="Hosoyama A."/>
            <person name="Tsuchikane K."/>
            <person name="Katsumata H."/>
            <person name="Yamazaki S."/>
            <person name="Fujita N."/>
        </authorList>
    </citation>
    <scope>NUCLEOTIDE SEQUENCE [LARGE SCALE GENOMIC DNA]</scope>
    <source>
        <strain evidence="9 10">NBRC 15530</strain>
    </source>
</reference>
<dbReference type="NCBIfam" id="NF001221">
    <property type="entry name" value="PRK00197.1"/>
    <property type="match status" value="1"/>
</dbReference>
<comment type="function">
    <text evidence="7">Catalyzes the NADPH-dependent reduction of L-glutamate 5-phosphate into L-glutamate 5-semialdehyde and phosphate. The product spontaneously undergoes cyclization to form 1-pyrroline-5-carboxylate.</text>
</comment>
<dbReference type="CDD" id="cd07079">
    <property type="entry name" value="ALDH_F18-19_ProA-GPR"/>
    <property type="match status" value="1"/>
</dbReference>
<feature type="domain" description="Aldehyde dehydrogenase" evidence="8">
    <location>
        <begin position="28"/>
        <end position="305"/>
    </location>
</feature>
<dbReference type="InterPro" id="IPR016162">
    <property type="entry name" value="Ald_DH_N"/>
</dbReference>
<comment type="catalytic activity">
    <reaction evidence="6 7">
        <text>L-glutamate 5-semialdehyde + phosphate + NADP(+) = L-glutamyl 5-phosphate + NADPH + H(+)</text>
        <dbReference type="Rhea" id="RHEA:19541"/>
        <dbReference type="ChEBI" id="CHEBI:15378"/>
        <dbReference type="ChEBI" id="CHEBI:43474"/>
        <dbReference type="ChEBI" id="CHEBI:57783"/>
        <dbReference type="ChEBI" id="CHEBI:58066"/>
        <dbReference type="ChEBI" id="CHEBI:58274"/>
        <dbReference type="ChEBI" id="CHEBI:58349"/>
        <dbReference type="EC" id="1.2.1.41"/>
    </reaction>
</comment>
<dbReference type="AlphaFoldDB" id="G7GJM5"/>
<keyword evidence="4 7" id="KW-0521">NADP</keyword>
<dbReference type="PROSITE" id="PS01223">
    <property type="entry name" value="PROA"/>
    <property type="match status" value="1"/>
</dbReference>
<comment type="caution">
    <text evidence="9">The sequence shown here is derived from an EMBL/GenBank/DDBJ whole genome shotgun (WGS) entry which is preliminary data.</text>
</comment>
<dbReference type="Gene3D" id="3.40.309.10">
    <property type="entry name" value="Aldehyde Dehydrogenase, Chain A, domain 2"/>
    <property type="match status" value="1"/>
</dbReference>
<organism evidence="9 10">
    <name type="scientific">Gordonia amarae NBRC 15530</name>
    <dbReference type="NCBI Taxonomy" id="1075090"/>
    <lineage>
        <taxon>Bacteria</taxon>
        <taxon>Bacillati</taxon>
        <taxon>Actinomycetota</taxon>
        <taxon>Actinomycetes</taxon>
        <taxon>Mycobacteriales</taxon>
        <taxon>Gordoniaceae</taxon>
        <taxon>Gordonia</taxon>
    </lineage>
</organism>
<dbReference type="PIRSF" id="PIRSF000151">
    <property type="entry name" value="GPR"/>
    <property type="match status" value="1"/>
</dbReference>
<dbReference type="InterPro" id="IPR015590">
    <property type="entry name" value="Aldehyde_DH_dom"/>
</dbReference>
<dbReference type="HAMAP" id="MF_00412">
    <property type="entry name" value="ProA"/>
    <property type="match status" value="1"/>
</dbReference>
<dbReference type="STRING" id="1075090.GOAMR_06_00060"/>
<dbReference type="InterPro" id="IPR000965">
    <property type="entry name" value="GPR_dom"/>
</dbReference>
<name>G7GJM5_9ACTN</name>
<dbReference type="InterPro" id="IPR012134">
    <property type="entry name" value="Glu-5-SA_DH"/>
</dbReference>
<dbReference type="InterPro" id="IPR020593">
    <property type="entry name" value="G-glutamylP_reductase_CS"/>
</dbReference>
<dbReference type="eggNOG" id="COG0014">
    <property type="taxonomic scope" value="Bacteria"/>
</dbReference>
<evidence type="ECO:0000313" key="10">
    <source>
        <dbReference type="Proteomes" id="UP000006023"/>
    </source>
</evidence>
<evidence type="ECO:0000256" key="1">
    <source>
        <dbReference type="ARBA" id="ARBA00004985"/>
    </source>
</evidence>
<accession>G7GJM5</accession>
<protein>
    <recommendedName>
        <fullName evidence="7">Gamma-glutamyl phosphate reductase</fullName>
        <shortName evidence="7">GPR</shortName>
        <ecNumber evidence="7">1.2.1.41</ecNumber>
    </recommendedName>
    <alternativeName>
        <fullName evidence="7">Glutamate-5-semialdehyde dehydrogenase</fullName>
    </alternativeName>
    <alternativeName>
        <fullName evidence="7">Glutamyl-gamma-semialdehyde dehydrogenase</fullName>
        <shortName evidence="7">GSA dehydrogenase</shortName>
    </alternativeName>
</protein>
<dbReference type="PANTHER" id="PTHR11063">
    <property type="entry name" value="GLUTAMATE SEMIALDEHYDE DEHYDROGENASE"/>
    <property type="match status" value="1"/>
</dbReference>
<dbReference type="GO" id="GO:0005737">
    <property type="term" value="C:cytoplasm"/>
    <property type="evidence" value="ECO:0007669"/>
    <property type="project" value="UniProtKB-SubCell"/>
</dbReference>
<gene>
    <name evidence="7 9" type="primary">proA</name>
    <name evidence="9" type="ORF">GOAMR_06_00060</name>
</gene>
<proteinExistence type="inferred from homology"/>
<dbReference type="GO" id="GO:0050661">
    <property type="term" value="F:NADP binding"/>
    <property type="evidence" value="ECO:0007669"/>
    <property type="project" value="InterPro"/>
</dbReference>
<dbReference type="Proteomes" id="UP000006023">
    <property type="component" value="Unassembled WGS sequence"/>
</dbReference>
<dbReference type="InterPro" id="IPR016163">
    <property type="entry name" value="Ald_DH_C"/>
</dbReference>
<comment type="subcellular location">
    <subcellularLocation>
        <location evidence="7">Cytoplasm</location>
    </subcellularLocation>
</comment>
<dbReference type="UniPathway" id="UPA00098">
    <property type="reaction ID" value="UER00360"/>
</dbReference>
<dbReference type="PANTHER" id="PTHR11063:SF8">
    <property type="entry name" value="DELTA-1-PYRROLINE-5-CARBOXYLATE SYNTHASE"/>
    <property type="match status" value="1"/>
</dbReference>
<dbReference type="GO" id="GO:0004350">
    <property type="term" value="F:glutamate-5-semialdehyde dehydrogenase activity"/>
    <property type="evidence" value="ECO:0007669"/>
    <property type="project" value="UniProtKB-UniRule"/>
</dbReference>
<comment type="similarity">
    <text evidence="7">Belongs to the gamma-glutamyl phosphate reductase family.</text>
</comment>
<evidence type="ECO:0000256" key="2">
    <source>
        <dbReference type="ARBA" id="ARBA00022605"/>
    </source>
</evidence>
<dbReference type="Pfam" id="PF00171">
    <property type="entry name" value="Aldedh"/>
    <property type="match status" value="1"/>
</dbReference>
<keyword evidence="2 7" id="KW-0028">Amino-acid biosynthesis</keyword>
<dbReference type="NCBIfam" id="TIGR00407">
    <property type="entry name" value="proA"/>
    <property type="match status" value="1"/>
</dbReference>
<keyword evidence="10" id="KW-1185">Reference proteome</keyword>
<dbReference type="GO" id="GO:0055129">
    <property type="term" value="P:L-proline biosynthetic process"/>
    <property type="evidence" value="ECO:0007669"/>
    <property type="project" value="UniProtKB-UniRule"/>
</dbReference>
<keyword evidence="5 7" id="KW-0560">Oxidoreductase</keyword>
<evidence type="ECO:0000256" key="7">
    <source>
        <dbReference type="HAMAP-Rule" id="MF_00412"/>
    </source>
</evidence>
<sequence>MTELIADVKRGFMSAPTAESVGTDIESAVLSLATAAKAASRSLNGLTTATKNEVLLAAAEAIEANAESILAANTSDVDRAEASGTEAGLIDRLRLTEARVHGIADGLRQVAALADPIGEVVSGKTLPNGLELRQVRVPLGVVGIVYEARPNVTVDAFGIAFKSGNAVLLRGSSSAASSNAELVRILREVLVAKGVSADAVSLLPSEDRASVTALIRARGLVDVVIPRGGAGLINAVVSNATVPTIETGTGNCHVYVHALADIDVATRVVLNSKTRRPSVCNTAETVLIDKAVAADALPQISQALQMQGVTIHGDEPGMVPATEDDWNAEYLSLDIAMKVVDDLDAAVAHIDTYGTGHTEAIITTDLAAAREFTTRVDAAAVMVNASTAFTDGEQFGFGAEIGISTQKLHARGPMGLPELTSTKWLVWGDGHVRPA</sequence>
<evidence type="ECO:0000313" key="9">
    <source>
        <dbReference type="EMBL" id="GAB03800.1"/>
    </source>
</evidence>
<evidence type="ECO:0000259" key="8">
    <source>
        <dbReference type="Pfam" id="PF00171"/>
    </source>
</evidence>
<comment type="pathway">
    <text evidence="1 7">Amino-acid biosynthesis; L-proline biosynthesis; L-glutamate 5-semialdehyde from L-glutamate: step 2/2.</text>
</comment>
<dbReference type="InterPro" id="IPR016161">
    <property type="entry name" value="Ald_DH/histidinol_DH"/>
</dbReference>
<dbReference type="Gene3D" id="3.40.605.10">
    <property type="entry name" value="Aldehyde Dehydrogenase, Chain A, domain 1"/>
    <property type="match status" value="1"/>
</dbReference>
<evidence type="ECO:0000256" key="6">
    <source>
        <dbReference type="ARBA" id="ARBA00049024"/>
    </source>
</evidence>
<dbReference type="EC" id="1.2.1.41" evidence="7"/>
<evidence type="ECO:0000256" key="5">
    <source>
        <dbReference type="ARBA" id="ARBA00023002"/>
    </source>
</evidence>
<dbReference type="SUPFAM" id="SSF53720">
    <property type="entry name" value="ALDH-like"/>
    <property type="match status" value="1"/>
</dbReference>
<keyword evidence="3 7" id="KW-0641">Proline biosynthesis</keyword>
<dbReference type="FunFam" id="3.40.309.10:FF:000006">
    <property type="entry name" value="Gamma-glutamyl phosphate reductase"/>
    <property type="match status" value="1"/>
</dbReference>
<keyword evidence="7" id="KW-0963">Cytoplasm</keyword>
<evidence type="ECO:0000256" key="3">
    <source>
        <dbReference type="ARBA" id="ARBA00022650"/>
    </source>
</evidence>